<name>A0A2W4Z6A9_9SPHN</name>
<accession>A0A2W4Z6A9</accession>
<dbReference type="EMBL" id="QFNF01000022">
    <property type="protein sequence ID" value="PZO77256.1"/>
    <property type="molecule type" value="Genomic_DNA"/>
</dbReference>
<dbReference type="InterPro" id="IPR002470">
    <property type="entry name" value="Peptidase_S9A"/>
</dbReference>
<comment type="caution">
    <text evidence="4">The sequence shown here is derived from an EMBL/GenBank/DDBJ whole genome shotgun (WGS) entry which is preliminary data.</text>
</comment>
<dbReference type="SUPFAM" id="SSF53474">
    <property type="entry name" value="alpha/beta-Hydrolases"/>
    <property type="match status" value="1"/>
</dbReference>
<feature type="domain" description="Peptidase S9 prolyl oligopeptidase catalytic" evidence="3">
    <location>
        <begin position="424"/>
        <end position="636"/>
    </location>
</feature>
<gene>
    <name evidence="4" type="ORF">DI632_09460</name>
</gene>
<dbReference type="SUPFAM" id="SSF82171">
    <property type="entry name" value="DPP6 N-terminal domain-like"/>
    <property type="match status" value="1"/>
</dbReference>
<keyword evidence="2" id="KW-0732">Signal</keyword>
<feature type="chain" id="PRO_5015953454" evidence="2">
    <location>
        <begin position="20"/>
        <end position="670"/>
    </location>
</feature>
<dbReference type="Gene3D" id="2.120.10.30">
    <property type="entry name" value="TolB, C-terminal domain"/>
    <property type="match status" value="1"/>
</dbReference>
<feature type="signal peptide" evidence="2">
    <location>
        <begin position="1"/>
        <end position="19"/>
    </location>
</feature>
<dbReference type="GO" id="GO:0004252">
    <property type="term" value="F:serine-type endopeptidase activity"/>
    <property type="evidence" value="ECO:0007669"/>
    <property type="project" value="InterPro"/>
</dbReference>
<dbReference type="PANTHER" id="PTHR42776">
    <property type="entry name" value="SERINE PEPTIDASE S9 FAMILY MEMBER"/>
    <property type="match status" value="1"/>
</dbReference>
<dbReference type="Pfam" id="PF00326">
    <property type="entry name" value="Peptidase_S9"/>
    <property type="match status" value="1"/>
</dbReference>
<reference evidence="4 5" key="1">
    <citation type="submission" date="2017-08" db="EMBL/GenBank/DDBJ databases">
        <title>Infants hospitalized years apart are colonized by the same room-sourced microbial strains.</title>
        <authorList>
            <person name="Brooks B."/>
            <person name="Olm M.R."/>
            <person name="Firek B.A."/>
            <person name="Baker R."/>
            <person name="Thomas B.C."/>
            <person name="Morowitz M.J."/>
            <person name="Banfield J.F."/>
        </authorList>
    </citation>
    <scope>NUCLEOTIDE SEQUENCE [LARGE SCALE GENOMIC DNA]</scope>
    <source>
        <strain evidence="4">S2_018_000_R3_110</strain>
    </source>
</reference>
<dbReference type="Proteomes" id="UP000248614">
    <property type="component" value="Unassembled WGS sequence"/>
</dbReference>
<evidence type="ECO:0000313" key="4">
    <source>
        <dbReference type="EMBL" id="PZO77256.1"/>
    </source>
</evidence>
<evidence type="ECO:0000256" key="2">
    <source>
        <dbReference type="SAM" id="SignalP"/>
    </source>
</evidence>
<keyword evidence="1" id="KW-0378">Hydrolase</keyword>
<dbReference type="Gene3D" id="3.40.50.1820">
    <property type="entry name" value="alpha/beta hydrolase"/>
    <property type="match status" value="1"/>
</dbReference>
<organism evidence="4 5">
    <name type="scientific">Sphingomonas hengshuiensis</name>
    <dbReference type="NCBI Taxonomy" id="1609977"/>
    <lineage>
        <taxon>Bacteria</taxon>
        <taxon>Pseudomonadati</taxon>
        <taxon>Pseudomonadota</taxon>
        <taxon>Alphaproteobacteria</taxon>
        <taxon>Sphingomonadales</taxon>
        <taxon>Sphingomonadaceae</taxon>
        <taxon>Sphingomonas</taxon>
    </lineage>
</organism>
<dbReference type="AlphaFoldDB" id="A0A2W4Z6A9"/>
<dbReference type="InterPro" id="IPR001375">
    <property type="entry name" value="Peptidase_S9_cat"/>
</dbReference>
<dbReference type="PRINTS" id="PR00862">
    <property type="entry name" value="PROLIGOPTASE"/>
</dbReference>
<dbReference type="InterPro" id="IPR011042">
    <property type="entry name" value="6-blade_b-propeller_TolB-like"/>
</dbReference>
<proteinExistence type="predicted"/>
<dbReference type="PANTHER" id="PTHR42776:SF27">
    <property type="entry name" value="DIPEPTIDYL PEPTIDASE FAMILY MEMBER 6"/>
    <property type="match status" value="1"/>
</dbReference>
<dbReference type="InterPro" id="IPR029058">
    <property type="entry name" value="AB_hydrolase_fold"/>
</dbReference>
<evidence type="ECO:0000256" key="1">
    <source>
        <dbReference type="ARBA" id="ARBA00022801"/>
    </source>
</evidence>
<protein>
    <submittedName>
        <fullName evidence="4">S9 family peptidase</fullName>
    </submittedName>
</protein>
<evidence type="ECO:0000259" key="3">
    <source>
        <dbReference type="Pfam" id="PF00326"/>
    </source>
</evidence>
<dbReference type="GO" id="GO:0006508">
    <property type="term" value="P:proteolysis"/>
    <property type="evidence" value="ECO:0007669"/>
    <property type="project" value="InterPro"/>
</dbReference>
<evidence type="ECO:0000313" key="5">
    <source>
        <dbReference type="Proteomes" id="UP000248614"/>
    </source>
</evidence>
<sequence>MRKVVQFAAVATTALVAVAAVAQTTRQPGGVPLIERAKLFGNPTRTGGQLSPDGKWLGFIAPRDGVLNVWVAPVDRPNDARPLTAEKVRPIRAYFWAPDSKQILFVNDKGGDENFLLYGVDLASGAQKALTPFEKTTVQVVGMSDSIKDRILIGVNNRDPRWHDVQELSLATGRLTPVFRNDGYAGFLSDDQLRLRIAVKPRPDSGVDYYRVIDNKVEATPFTRVDYEDASSTAPLGFTTDGRTLYWGDARGRDTRALLAQDMATGKFTTIGANDRADVGGGLTNPRTGVVEAYSVNFHRNEYVPVGNAVKRDLAFLKAQNKGEFQIGSRTDADDKWLVTFDPVTAPSSTWLYDRRAGKLTELYTPRSELVGAPLVAMEAVDIPTRDGLSMVSYLTRPKGASAATPMVLLVHGGPWARDTYGFNGYHQWLANRGYAVLSVNFRSSTGFGKKFVQAGDRQWGRKMHDDLIDAVDWAVKRGVTTREKVAIMGGSYGGYATLAGLTMTPDAFACGVDIVGPSNLFTLLKTIPPYWEAGKQQMYRRMGDPGTPEGQALLKERSPLTYADQIRKPLLIGQGANDPRVNVAESDQIVAAMKARDIPVTYVVFPDEGHGFARPANNIAFNAVAENFLAKCLGGRAEPIGGALAASTAQVRAGAVEGGATAAGGTKGN</sequence>